<name>A0ACC7NSC3_9BACL</name>
<dbReference type="EMBL" id="JBJURJ010000002">
    <property type="protein sequence ID" value="MFM9327315.1"/>
    <property type="molecule type" value="Genomic_DNA"/>
</dbReference>
<organism evidence="1 2">
    <name type="scientific">Paenibacillus mesotrionivorans</name>
    <dbReference type="NCBI Taxonomy" id="3160968"/>
    <lineage>
        <taxon>Bacteria</taxon>
        <taxon>Bacillati</taxon>
        <taxon>Bacillota</taxon>
        <taxon>Bacilli</taxon>
        <taxon>Bacillales</taxon>
        <taxon>Paenibacillaceae</taxon>
        <taxon>Paenibacillus</taxon>
    </lineage>
</organism>
<evidence type="ECO:0000313" key="1">
    <source>
        <dbReference type="EMBL" id="MFM9327315.1"/>
    </source>
</evidence>
<sequence length="484" mass="52783">MGNNKTKLGLTAVMAATLLATAACGSQTEQNSGASPDPSASSSAAASAAPGGSPQAQKHLRMMVGVIGGKTPEEHALFEKEVERLTGIKVTMEKPSGSMNDKLLPAISAGEKYDLIQVDKPLMEILYDQGVLMPLDDKIKASTVISDSAVFPAKEWDQVRLKDGKVYGIFTKFQGGTMPVVRQDWMDKLQLQEPKTLDDYYNVLKAFKEKDPDGNGKADTYGLSTAGLYEIQGFMSGAGVKAGYVTKDGKRTIPYASEAAIPVYEWFAKLYKEGILDPNFATNDAGKMRDLFLTDRVGMVTYWDAWVGMFNNTRLQKDPATAFKAKGLLPAQGPDGKVIMRRGDPNVWIIPVNSPDPATAMKFIEFWSTEKGNILGTLGIEGTDYTVKDGKYELTQTGKDHSQDHGSPFIYNTKWQNPFGLLPGVKDAQELVLKHATLETTGSSWKEVEKILNNYALQAMQGKIPAADAVKKMNDELKAAKQID</sequence>
<comment type="caution">
    <text evidence="1">The sequence shown here is derived from an EMBL/GenBank/DDBJ whole genome shotgun (WGS) entry which is preliminary data.</text>
</comment>
<proteinExistence type="predicted"/>
<evidence type="ECO:0000313" key="2">
    <source>
        <dbReference type="Proteomes" id="UP001631969"/>
    </source>
</evidence>
<reference evidence="1" key="1">
    <citation type="submission" date="2024-12" db="EMBL/GenBank/DDBJ databases">
        <authorList>
            <person name="Wu N."/>
        </authorList>
    </citation>
    <scope>NUCLEOTIDE SEQUENCE</scope>
    <source>
        <strain evidence="1">P15</strain>
    </source>
</reference>
<protein>
    <submittedName>
        <fullName evidence="1">Extracellular solute-binding protein</fullName>
    </submittedName>
</protein>
<gene>
    <name evidence="1" type="ORF">ACI1P1_03280</name>
</gene>
<dbReference type="Proteomes" id="UP001631969">
    <property type="component" value="Unassembled WGS sequence"/>
</dbReference>
<accession>A0ACC7NSC3</accession>
<keyword evidence="2" id="KW-1185">Reference proteome</keyword>